<dbReference type="SUPFAM" id="SSF46565">
    <property type="entry name" value="Chaperone J-domain"/>
    <property type="match status" value="1"/>
</dbReference>
<evidence type="ECO:0000256" key="1">
    <source>
        <dbReference type="ARBA" id="ARBA00023186"/>
    </source>
</evidence>
<evidence type="ECO:0000259" key="4">
    <source>
        <dbReference type="PROSITE" id="PS50076"/>
    </source>
</evidence>
<feature type="transmembrane region" description="Helical" evidence="3">
    <location>
        <begin position="199"/>
        <end position="216"/>
    </location>
</feature>
<evidence type="ECO:0000256" key="2">
    <source>
        <dbReference type="SAM" id="MobiDB-lite"/>
    </source>
</evidence>
<dbReference type="EMBL" id="DS990639">
    <property type="protein sequence ID" value="EGC45850.1"/>
    <property type="molecule type" value="Genomic_DNA"/>
</dbReference>
<dbReference type="GO" id="GO:0051787">
    <property type="term" value="F:misfolded protein binding"/>
    <property type="evidence" value="ECO:0007669"/>
    <property type="project" value="TreeGrafter"/>
</dbReference>
<organism evidence="6">
    <name type="scientific">Ajellomyces capsulatus (strain H88)</name>
    <name type="common">Darling's disease fungus</name>
    <name type="synonym">Histoplasma capsulatum</name>
    <dbReference type="NCBI Taxonomy" id="544711"/>
    <lineage>
        <taxon>Eukaryota</taxon>
        <taxon>Fungi</taxon>
        <taxon>Dikarya</taxon>
        <taxon>Ascomycota</taxon>
        <taxon>Pezizomycotina</taxon>
        <taxon>Eurotiomycetes</taxon>
        <taxon>Eurotiomycetidae</taxon>
        <taxon>Onygenales</taxon>
        <taxon>Ajellomycetaceae</taxon>
        <taxon>Histoplasma</taxon>
    </lineage>
</organism>
<dbReference type="InterPro" id="IPR036869">
    <property type="entry name" value="J_dom_sf"/>
</dbReference>
<protein>
    <submittedName>
        <fullName evidence="5">Membrane associated DnaJ chaperone</fullName>
    </submittedName>
</protein>
<evidence type="ECO:0000313" key="5">
    <source>
        <dbReference type="EMBL" id="EGC45850.1"/>
    </source>
</evidence>
<dbReference type="OMA" id="FSAWGRY"/>
<feature type="transmembrane region" description="Helical" evidence="3">
    <location>
        <begin position="174"/>
        <end position="192"/>
    </location>
</feature>
<keyword evidence="3" id="KW-0472">Membrane</keyword>
<sequence length="434" mass="48129">MADDILSTVLSYAGWAFLPRNIYYRITIRAGDPHPSPSSPRYARHYRRIYIVVIASYLLYTLYETYHKLRVEGDFYQLLGVLPTSNDRTIKSRFRRLAALHHPDKRQSQQYILNSDGDGYESPDALFVQLRLAQDTLLDPVKRFAYDRFGQAVVEGSKAKTMGEFLFAGLRVLLPQYIGGFIVMVLMNLFWLSAWGRYWRFYISFALLTLELALLTHQNGTFIPASHFPTWLSTLLHLDAFYLLPFQSLILARNASMTLNIFISHLTPPDSSSSSSSSRSASAGNGGLTPQTQAQLTQLVNLARANEAEVTRLLQLGLVPFKGDEESAGKLRRGMKEGLVLGSVRDAPEVKEASGGYGSICEVKTAEQRRDPRAVRAPGRIGTVLAAPGTFSWRGPALPQRPFAHAASAVLHPHPHRGGCLAALPAASTSHAEL</sequence>
<keyword evidence="3" id="KW-1133">Transmembrane helix</keyword>
<feature type="domain" description="J" evidence="4">
    <location>
        <begin position="74"/>
        <end position="150"/>
    </location>
</feature>
<dbReference type="Proteomes" id="UP000008142">
    <property type="component" value="Unassembled WGS sequence"/>
</dbReference>
<reference evidence="6" key="1">
    <citation type="submission" date="2008-07" db="EMBL/GenBank/DDBJ databases">
        <title>Annotation of Ajellomyces capsulatus strain H88.</title>
        <authorList>
            <person name="Champion M."/>
            <person name="Cuomo C."/>
            <person name="Ma L.-J."/>
            <person name="Henn M.R."/>
            <person name="Sil A."/>
            <person name="Goldman B."/>
            <person name="Young S.K."/>
            <person name="Kodira C.D."/>
            <person name="Zeng Q."/>
            <person name="Koehrsen M."/>
            <person name="Alvarado L."/>
            <person name="Berlin A."/>
            <person name="Borenstein D."/>
            <person name="Chen Z."/>
            <person name="Engels R."/>
            <person name="Freedman E."/>
            <person name="Gellesch M."/>
            <person name="Goldberg J."/>
            <person name="Griggs A."/>
            <person name="Gujja S."/>
            <person name="Heiman D."/>
            <person name="Hepburn T."/>
            <person name="Howarth C."/>
            <person name="Jen D."/>
            <person name="Larson L."/>
            <person name="Lewis B."/>
            <person name="Mehta T."/>
            <person name="Park D."/>
            <person name="Pearson M."/>
            <person name="Roberts A."/>
            <person name="Saif S."/>
            <person name="Shea T."/>
            <person name="Shenoy N."/>
            <person name="Sisk P."/>
            <person name="Stolte C."/>
            <person name="Sykes S."/>
            <person name="Walk T."/>
            <person name="White J."/>
            <person name="Yandava C."/>
            <person name="Klein B."/>
            <person name="McEwen J.G."/>
            <person name="Puccia R."/>
            <person name="Goldman G.H."/>
            <person name="Felipe M.S."/>
            <person name="Nino-Vega G."/>
            <person name="San-Blas G."/>
            <person name="Taylor J."/>
            <person name="Mendoza L."/>
            <person name="Galagan J."/>
            <person name="Nusbaum C."/>
            <person name="Birren B."/>
        </authorList>
    </citation>
    <scope>NUCLEOTIDE SEQUENCE [LARGE SCALE GENOMIC DNA]</scope>
    <source>
        <strain evidence="6">H88</strain>
    </source>
</reference>
<evidence type="ECO:0000313" key="6">
    <source>
        <dbReference type="Proteomes" id="UP000008142"/>
    </source>
</evidence>
<gene>
    <name evidence="5" type="ORF">HCEG_05065</name>
</gene>
<dbReference type="InterPro" id="IPR001623">
    <property type="entry name" value="DnaJ_domain"/>
</dbReference>
<dbReference type="Gene3D" id="1.10.287.110">
    <property type="entry name" value="DnaJ domain"/>
    <property type="match status" value="1"/>
</dbReference>
<dbReference type="HOGENOM" id="CLU_043818_0_0_1"/>
<dbReference type="Pfam" id="PF00226">
    <property type="entry name" value="DnaJ"/>
    <property type="match status" value="1"/>
</dbReference>
<dbReference type="OrthoDB" id="436519at2759"/>
<dbReference type="AlphaFoldDB" id="F0UK10"/>
<dbReference type="GO" id="GO:0051087">
    <property type="term" value="F:protein-folding chaperone binding"/>
    <property type="evidence" value="ECO:0007669"/>
    <property type="project" value="TreeGrafter"/>
</dbReference>
<dbReference type="SMART" id="SM00271">
    <property type="entry name" value="DnaJ"/>
    <property type="match status" value="1"/>
</dbReference>
<evidence type="ECO:0000256" key="3">
    <source>
        <dbReference type="SAM" id="Phobius"/>
    </source>
</evidence>
<dbReference type="PANTHER" id="PTHR44360:SF1">
    <property type="entry name" value="DNAJ HOMOLOG SUBFAMILY B MEMBER 9"/>
    <property type="match status" value="1"/>
</dbReference>
<feature type="transmembrane region" description="Helical" evidence="3">
    <location>
        <begin position="49"/>
        <end position="66"/>
    </location>
</feature>
<proteinExistence type="predicted"/>
<dbReference type="STRING" id="544711.F0UK10"/>
<dbReference type="GO" id="GO:0005783">
    <property type="term" value="C:endoplasmic reticulum"/>
    <property type="evidence" value="ECO:0007669"/>
    <property type="project" value="TreeGrafter"/>
</dbReference>
<dbReference type="InterPro" id="IPR051948">
    <property type="entry name" value="Hsp70_co-chaperone_J-domain"/>
</dbReference>
<keyword evidence="1" id="KW-0143">Chaperone</keyword>
<dbReference type="PROSITE" id="PS50076">
    <property type="entry name" value="DNAJ_2"/>
    <property type="match status" value="1"/>
</dbReference>
<feature type="region of interest" description="Disordered" evidence="2">
    <location>
        <begin position="268"/>
        <end position="288"/>
    </location>
</feature>
<dbReference type="GO" id="GO:0036503">
    <property type="term" value="P:ERAD pathway"/>
    <property type="evidence" value="ECO:0007669"/>
    <property type="project" value="TreeGrafter"/>
</dbReference>
<accession>F0UK10</accession>
<feature type="compositionally biased region" description="Low complexity" evidence="2">
    <location>
        <begin position="271"/>
        <end position="288"/>
    </location>
</feature>
<feature type="transmembrane region" description="Helical" evidence="3">
    <location>
        <begin position="228"/>
        <end position="252"/>
    </location>
</feature>
<dbReference type="CDD" id="cd06257">
    <property type="entry name" value="DnaJ"/>
    <property type="match status" value="1"/>
</dbReference>
<name>F0UK10_AJEC8</name>
<dbReference type="PANTHER" id="PTHR44360">
    <property type="entry name" value="DNAJ HOMOLOG SUBFAMILY B MEMBER 9"/>
    <property type="match status" value="1"/>
</dbReference>
<keyword evidence="3" id="KW-0812">Transmembrane</keyword>
<dbReference type="PRINTS" id="PR00625">
    <property type="entry name" value="JDOMAIN"/>
</dbReference>